<dbReference type="InterPro" id="IPR016205">
    <property type="entry name" value="Glycerol_DH"/>
</dbReference>
<dbReference type="Gene3D" id="1.20.1090.10">
    <property type="entry name" value="Dehydroquinate synthase-like - alpha domain"/>
    <property type="match status" value="1"/>
</dbReference>
<feature type="binding site" evidence="10">
    <location>
        <position position="169"/>
    </location>
    <ligand>
        <name>glycerol</name>
        <dbReference type="ChEBI" id="CHEBI:17754"/>
    </ligand>
</feature>
<dbReference type="GO" id="GO:0016614">
    <property type="term" value="F:oxidoreductase activity, acting on CH-OH group of donors"/>
    <property type="evidence" value="ECO:0007669"/>
    <property type="project" value="InterPro"/>
</dbReference>
<sequence>MEHQFLPSYTLGEDAYDAVPQICGEFGKTAVIIGGNKARAAAEEDLRKSCKGKLEITDSLWYGDDATFENADALKQHESVQKSDMIFAVGGGRAIDTVKKTAGEMNKPLFVFPTLASNCAPVTAVGAYYYPTHAFRSVWYAHRPSYHTFINTRVIAQAPTEYFWAGIGDALSKQYEVEFSSRGDELSYSRGLGVQLARNCSEGLLRYGEEALKAVEKNEVNKDVDYVVQNIICSTGIISNLVPEDYNSSLAHALYNSHTGTPHEGKHLHGAVIAWGVLVLLTMDKQFEERDKMYQFCKNTKLPHKLAHIGLTDPTELVKNALTKPDLRKTAYPVTEEMVLKAIYDLEKLG</sequence>
<evidence type="ECO:0000256" key="11">
    <source>
        <dbReference type="PIRSR" id="PIRSR000112-3"/>
    </source>
</evidence>
<dbReference type="eggNOG" id="COG0371">
    <property type="taxonomic scope" value="Bacteria"/>
</dbReference>
<dbReference type="RefSeq" id="WP_007553670.1">
    <property type="nucleotide sequence ID" value="NZ_AENT01000001.1"/>
</dbReference>
<keyword evidence="8" id="KW-0594">Phospholipid biosynthesis</keyword>
<dbReference type="InterPro" id="IPR032837">
    <property type="entry name" value="G1PDH"/>
</dbReference>
<keyword evidence="5" id="KW-0560">Oxidoreductase</keyword>
<keyword evidence="7" id="KW-0443">Lipid metabolism</keyword>
<evidence type="ECO:0000256" key="3">
    <source>
        <dbReference type="ARBA" id="ARBA00022723"/>
    </source>
</evidence>
<keyword evidence="2" id="KW-0444">Lipid biosynthesis</keyword>
<keyword evidence="4" id="KW-0521">NADP</keyword>
<keyword evidence="3 10" id="KW-0479">Metal-binding</keyword>
<keyword evidence="6 11" id="KW-0520">NAD</keyword>
<evidence type="ECO:0000256" key="9">
    <source>
        <dbReference type="ARBA" id="ARBA00023264"/>
    </source>
</evidence>
<evidence type="ECO:0000256" key="4">
    <source>
        <dbReference type="ARBA" id="ARBA00022857"/>
    </source>
</evidence>
<reference evidence="12 13" key="1">
    <citation type="submission" date="2010-11" db="EMBL/GenBank/DDBJ databases">
        <authorList>
            <person name="Durkin A.S."/>
            <person name="Madupu R."/>
            <person name="Torralba M."/>
            <person name="Gillis M."/>
            <person name="Methe B."/>
            <person name="Sutton G."/>
            <person name="Nelson K.E."/>
        </authorList>
    </citation>
    <scope>NUCLEOTIDE SEQUENCE [LARGE SCALE GENOMIC DNA]</scope>
    <source>
        <strain evidence="12 13">UPII 345-E</strain>
    </source>
</reference>
<comment type="caution">
    <text evidence="12">The sequence shown here is derived from an EMBL/GenBank/DDBJ whole genome shotgun (WGS) entry which is preliminary data.</text>
</comment>
<evidence type="ECO:0000256" key="5">
    <source>
        <dbReference type="ARBA" id="ARBA00023002"/>
    </source>
</evidence>
<feature type="binding site" evidence="11">
    <location>
        <begin position="92"/>
        <end position="96"/>
    </location>
    <ligand>
        <name>NAD(+)</name>
        <dbReference type="ChEBI" id="CHEBI:57540"/>
    </ligand>
</feature>
<gene>
    <name evidence="12" type="ORF">HMPREF9220_1274</name>
</gene>
<dbReference type="Proteomes" id="UP000004594">
    <property type="component" value="Unassembled WGS sequence"/>
</dbReference>
<protein>
    <submittedName>
        <fullName evidence="12">3-dehydroquinate synthase</fullName>
    </submittedName>
</protein>
<dbReference type="PIRSF" id="PIRSF000112">
    <property type="entry name" value="Glycerol_dehydrogenase"/>
    <property type="match status" value="1"/>
</dbReference>
<accession>E4L7C6</accession>
<feature type="binding site" evidence="10">
    <location>
        <position position="252"/>
    </location>
    <ligand>
        <name>glycerol</name>
        <dbReference type="ChEBI" id="CHEBI:17754"/>
    </ligand>
</feature>
<feature type="binding site" evidence="11">
    <location>
        <position position="123"/>
    </location>
    <ligand>
        <name>NAD(+)</name>
        <dbReference type="ChEBI" id="CHEBI:57540"/>
    </ligand>
</feature>
<dbReference type="Pfam" id="PF13685">
    <property type="entry name" value="Fe-ADH_2"/>
    <property type="match status" value="1"/>
</dbReference>
<evidence type="ECO:0000313" key="13">
    <source>
        <dbReference type="Proteomes" id="UP000004594"/>
    </source>
</evidence>
<name>E4L7C6_9FIRM</name>
<evidence type="ECO:0000256" key="2">
    <source>
        <dbReference type="ARBA" id="ARBA00022516"/>
    </source>
</evidence>
<evidence type="ECO:0000256" key="1">
    <source>
        <dbReference type="ARBA" id="ARBA00022490"/>
    </source>
</evidence>
<evidence type="ECO:0000256" key="6">
    <source>
        <dbReference type="ARBA" id="ARBA00023027"/>
    </source>
</evidence>
<dbReference type="PANTHER" id="PTHR43616">
    <property type="entry name" value="GLYCEROL DEHYDROGENASE"/>
    <property type="match status" value="1"/>
</dbReference>
<comment type="cofactor">
    <cofactor evidence="10">
        <name>Zn(2+)</name>
        <dbReference type="ChEBI" id="CHEBI:29105"/>
    </cofactor>
    <text evidence="10">Binds 1 zinc ion per subunit.</text>
</comment>
<dbReference type="CDD" id="cd08171">
    <property type="entry name" value="GlyDH-like"/>
    <property type="match status" value="1"/>
</dbReference>
<dbReference type="GO" id="GO:0008654">
    <property type="term" value="P:phospholipid biosynthetic process"/>
    <property type="evidence" value="ECO:0007669"/>
    <property type="project" value="UniProtKB-KW"/>
</dbReference>
<feature type="binding site" evidence="10">
    <location>
        <position position="269"/>
    </location>
    <ligand>
        <name>glycerol</name>
        <dbReference type="ChEBI" id="CHEBI:17754"/>
    </ligand>
</feature>
<keyword evidence="1" id="KW-0963">Cytoplasm</keyword>
<keyword evidence="9" id="KW-1208">Phospholipid metabolism</keyword>
<dbReference type="EMBL" id="AENT01000001">
    <property type="protein sequence ID" value="EFR43338.1"/>
    <property type="molecule type" value="Genomic_DNA"/>
</dbReference>
<dbReference type="PANTHER" id="PTHR43616:SF5">
    <property type="entry name" value="GLYCEROL DEHYDROGENASE 1"/>
    <property type="match status" value="1"/>
</dbReference>
<evidence type="ECO:0000256" key="10">
    <source>
        <dbReference type="PIRSR" id="PIRSR000112-1"/>
    </source>
</evidence>
<evidence type="ECO:0000256" key="7">
    <source>
        <dbReference type="ARBA" id="ARBA00023098"/>
    </source>
</evidence>
<evidence type="ECO:0000313" key="12">
    <source>
        <dbReference type="EMBL" id="EFR43338.1"/>
    </source>
</evidence>
<dbReference type="AlphaFoldDB" id="E4L7C6"/>
<dbReference type="SUPFAM" id="SSF56796">
    <property type="entry name" value="Dehydroquinate synthase-like"/>
    <property type="match status" value="1"/>
</dbReference>
<keyword evidence="10" id="KW-0862">Zinc</keyword>
<proteinExistence type="predicted"/>
<feature type="binding site" evidence="11">
    <location>
        <begin position="114"/>
        <end position="117"/>
    </location>
    <ligand>
        <name>NAD(+)</name>
        <dbReference type="ChEBI" id="CHEBI:57540"/>
    </ligand>
</feature>
<feature type="binding site" evidence="11">
    <location>
        <position position="129"/>
    </location>
    <ligand>
        <name>NAD(+)</name>
        <dbReference type="ChEBI" id="CHEBI:57540"/>
    </ligand>
</feature>
<evidence type="ECO:0000256" key="8">
    <source>
        <dbReference type="ARBA" id="ARBA00023209"/>
    </source>
</evidence>
<dbReference type="GO" id="GO:0046872">
    <property type="term" value="F:metal ion binding"/>
    <property type="evidence" value="ECO:0007669"/>
    <property type="project" value="UniProtKB-KW"/>
</dbReference>
<dbReference type="Gene3D" id="3.40.50.1970">
    <property type="match status" value="1"/>
</dbReference>
<organism evidence="12 13">
    <name type="scientific">Dialister micraerophilus UPII 345-E</name>
    <dbReference type="NCBI Taxonomy" id="910314"/>
    <lineage>
        <taxon>Bacteria</taxon>
        <taxon>Bacillati</taxon>
        <taxon>Bacillota</taxon>
        <taxon>Negativicutes</taxon>
        <taxon>Veillonellales</taxon>
        <taxon>Veillonellaceae</taxon>
        <taxon>Dialister</taxon>
    </lineage>
</organism>